<accession>A0A2M8QWV5</accession>
<keyword evidence="1" id="KW-0732">Signal</keyword>
<reference evidence="2 3" key="1">
    <citation type="submission" date="2017-11" db="EMBL/GenBank/DDBJ databases">
        <title>Bradyrhizobium forestalis sp. nov., an efficient nitrogen-fixing bacterium isolated from nodules of forest legume species in the Amazon.</title>
        <authorList>
            <person name="Costa E.M."/>
            <person name="Guimaraes A."/>
            <person name="Carvalho T.S."/>
            <person name="Rodrigues T.L."/>
            <person name="Ribeiro P.R.A."/>
            <person name="Lebbe L."/>
            <person name="Willems A."/>
            <person name="Moreira F.M.S."/>
        </authorList>
    </citation>
    <scope>NUCLEOTIDE SEQUENCE [LARGE SCALE GENOMIC DNA]</scope>
    <source>
        <strain evidence="2 3">INPA54B</strain>
    </source>
</reference>
<dbReference type="Pfam" id="PF06823">
    <property type="entry name" value="DUF1236"/>
    <property type="match status" value="1"/>
</dbReference>
<proteinExistence type="predicted"/>
<evidence type="ECO:0008006" key="4">
    <source>
        <dbReference type="Google" id="ProtNLM"/>
    </source>
</evidence>
<organism evidence="2 3">
    <name type="scientific">Bradyrhizobium forestalis</name>
    <dbReference type="NCBI Taxonomy" id="1419263"/>
    <lineage>
        <taxon>Bacteria</taxon>
        <taxon>Pseudomonadati</taxon>
        <taxon>Pseudomonadota</taxon>
        <taxon>Alphaproteobacteria</taxon>
        <taxon>Hyphomicrobiales</taxon>
        <taxon>Nitrobacteraceae</taxon>
        <taxon>Bradyrhizobium</taxon>
    </lineage>
</organism>
<dbReference type="Proteomes" id="UP000231194">
    <property type="component" value="Unassembled WGS sequence"/>
</dbReference>
<feature type="signal peptide" evidence="1">
    <location>
        <begin position="1"/>
        <end position="29"/>
    </location>
</feature>
<sequence length="121" mass="13193">MSKEFCMRNRILALAALAAAIGSPLAAQAQSTVGRAPAVVDSGPTIAVEQRPAFRDYVVEQRVPAFRIPDRVVVGATLPESGITYYDVPQRFGATTYRYTVVNGETVLVEPRSRRIVEVLD</sequence>
<dbReference type="OrthoDB" id="102964at2"/>
<evidence type="ECO:0000313" key="3">
    <source>
        <dbReference type="Proteomes" id="UP000231194"/>
    </source>
</evidence>
<feature type="chain" id="PRO_5014728058" description="DUF1236 domain-containing protein" evidence="1">
    <location>
        <begin position="30"/>
        <end position="121"/>
    </location>
</feature>
<dbReference type="InterPro" id="IPR009642">
    <property type="entry name" value="DUF1236"/>
</dbReference>
<keyword evidence="3" id="KW-1185">Reference proteome</keyword>
<name>A0A2M8QWV5_9BRAD</name>
<dbReference type="EMBL" id="PGVG01000085">
    <property type="protein sequence ID" value="PJG50052.1"/>
    <property type="molecule type" value="Genomic_DNA"/>
</dbReference>
<dbReference type="AlphaFoldDB" id="A0A2M8QWV5"/>
<gene>
    <name evidence="2" type="ORF">CVM73_38455</name>
</gene>
<protein>
    <recommendedName>
        <fullName evidence="4">DUF1236 domain-containing protein</fullName>
    </recommendedName>
</protein>
<evidence type="ECO:0000313" key="2">
    <source>
        <dbReference type="EMBL" id="PJG50052.1"/>
    </source>
</evidence>
<evidence type="ECO:0000256" key="1">
    <source>
        <dbReference type="SAM" id="SignalP"/>
    </source>
</evidence>
<comment type="caution">
    <text evidence="2">The sequence shown here is derived from an EMBL/GenBank/DDBJ whole genome shotgun (WGS) entry which is preliminary data.</text>
</comment>